<comment type="caution">
    <text evidence="2">The sequence shown here is derived from an EMBL/GenBank/DDBJ whole genome shotgun (WGS) entry which is preliminary data.</text>
</comment>
<evidence type="ECO:0000313" key="3">
    <source>
        <dbReference type="Proteomes" id="UP000663853"/>
    </source>
</evidence>
<accession>A0A8H3CCV1</accession>
<sequence length="186" mass="21163">MKLFYKWMLLGRALAYTFKRISASTQNSATLGTVIAIVHRLRILHQTFVKRVVSWATPFAARFFNCKLTVYCAMLVGSAVDGLNGGGFRPYEIVNCKVALVRLLYLAVMECLSEQRASEILKDPWDYWRKPIKEAGSKLASVQIPRLEVTERSSAQYLGSFIIYYICNHTPGHLKLPNELLESQRV</sequence>
<evidence type="ECO:0000256" key="1">
    <source>
        <dbReference type="SAM" id="SignalP"/>
    </source>
</evidence>
<proteinExistence type="predicted"/>
<name>A0A8H3CCV1_9AGAM</name>
<dbReference type="AlphaFoldDB" id="A0A8H3CCV1"/>
<feature type="chain" id="PRO_5034839989" evidence="1">
    <location>
        <begin position="16"/>
        <end position="186"/>
    </location>
</feature>
<feature type="signal peptide" evidence="1">
    <location>
        <begin position="1"/>
        <end position="15"/>
    </location>
</feature>
<gene>
    <name evidence="2" type="ORF">RDB_LOCUS82223</name>
</gene>
<organism evidence="2 3">
    <name type="scientific">Rhizoctonia solani</name>
    <dbReference type="NCBI Taxonomy" id="456999"/>
    <lineage>
        <taxon>Eukaryota</taxon>
        <taxon>Fungi</taxon>
        <taxon>Dikarya</taxon>
        <taxon>Basidiomycota</taxon>
        <taxon>Agaricomycotina</taxon>
        <taxon>Agaricomycetes</taxon>
        <taxon>Cantharellales</taxon>
        <taxon>Ceratobasidiaceae</taxon>
        <taxon>Rhizoctonia</taxon>
    </lineage>
</organism>
<evidence type="ECO:0000313" key="2">
    <source>
        <dbReference type="EMBL" id="CAE6476829.1"/>
    </source>
</evidence>
<keyword evidence="1" id="KW-0732">Signal</keyword>
<reference evidence="2" key="1">
    <citation type="submission" date="2021-01" db="EMBL/GenBank/DDBJ databases">
        <authorList>
            <person name="Kaushik A."/>
        </authorList>
    </citation>
    <scope>NUCLEOTIDE SEQUENCE</scope>
    <source>
        <strain evidence="2">AG6-10EEA</strain>
    </source>
</reference>
<dbReference type="Proteomes" id="UP000663853">
    <property type="component" value="Unassembled WGS sequence"/>
</dbReference>
<protein>
    <submittedName>
        <fullName evidence="2">Uncharacterized protein</fullName>
    </submittedName>
</protein>
<dbReference type="EMBL" id="CAJMXA010002173">
    <property type="protein sequence ID" value="CAE6476829.1"/>
    <property type="molecule type" value="Genomic_DNA"/>
</dbReference>